<feature type="region of interest" description="Disordered" evidence="4">
    <location>
        <begin position="247"/>
        <end position="292"/>
    </location>
</feature>
<feature type="compositionally biased region" description="Basic and acidic residues" evidence="4">
    <location>
        <begin position="247"/>
        <end position="269"/>
    </location>
</feature>
<evidence type="ECO:0000256" key="3">
    <source>
        <dbReference type="ARBA" id="ARBA00022840"/>
    </source>
</evidence>
<dbReference type="InterPro" id="IPR045455">
    <property type="entry name" value="NrS-1_pol-like_helicase"/>
</dbReference>
<dbReference type="InterPro" id="IPR027417">
    <property type="entry name" value="P-loop_NTPase"/>
</dbReference>
<organism evidence="5 6">
    <name type="scientific">Mycolicibacillus koreensis</name>
    <dbReference type="NCBI Taxonomy" id="1069220"/>
    <lineage>
        <taxon>Bacteria</taxon>
        <taxon>Bacillati</taxon>
        <taxon>Actinomycetota</taxon>
        <taxon>Actinomycetes</taxon>
        <taxon>Mycobacteriales</taxon>
        <taxon>Mycobacteriaceae</taxon>
        <taxon>Mycolicibacillus</taxon>
    </lineage>
</organism>
<feature type="region of interest" description="Disordered" evidence="4">
    <location>
        <begin position="792"/>
        <end position="854"/>
    </location>
</feature>
<keyword evidence="1" id="KW-0547">Nucleotide-binding</keyword>
<gene>
    <name evidence="5" type="ORF">B8W67_19515</name>
</gene>
<name>A0A7I7SGU6_9MYCO</name>
<dbReference type="SMART" id="SM00885">
    <property type="entry name" value="D5_N"/>
    <property type="match status" value="1"/>
</dbReference>
<evidence type="ECO:0000256" key="1">
    <source>
        <dbReference type="ARBA" id="ARBA00022741"/>
    </source>
</evidence>
<dbReference type="InterPro" id="IPR051620">
    <property type="entry name" value="ORF904-like_C"/>
</dbReference>
<accession>A0A7I7SGU6</accession>
<keyword evidence="3" id="KW-0067">ATP-binding</keyword>
<keyword evidence="6" id="KW-1185">Reference proteome</keyword>
<dbReference type="AlphaFoldDB" id="A0A7I7SGU6"/>
<dbReference type="NCBIfam" id="TIGR01613">
    <property type="entry name" value="primase_Cterm"/>
    <property type="match status" value="1"/>
</dbReference>
<dbReference type="SUPFAM" id="SSF52540">
    <property type="entry name" value="P-loop containing nucleoside triphosphate hydrolases"/>
    <property type="match status" value="1"/>
</dbReference>
<dbReference type="InterPro" id="IPR014818">
    <property type="entry name" value="Phage/plasmid_primase_P4_C"/>
</dbReference>
<dbReference type="GO" id="GO:0005524">
    <property type="term" value="F:ATP binding"/>
    <property type="evidence" value="ECO:0007669"/>
    <property type="project" value="UniProtKB-KW"/>
</dbReference>
<evidence type="ECO:0000313" key="5">
    <source>
        <dbReference type="EMBL" id="OSC24503.1"/>
    </source>
</evidence>
<protein>
    <submittedName>
        <fullName evidence="5">Uncharacterized protein</fullName>
    </submittedName>
</protein>
<comment type="caution">
    <text evidence="5">The sequence shown here is derived from an EMBL/GenBank/DDBJ whole genome shotgun (WGS) entry which is preliminary data.</text>
</comment>
<dbReference type="RefSeq" id="WP_085305814.1">
    <property type="nucleotide sequence ID" value="NZ_AP022594.1"/>
</dbReference>
<proteinExistence type="predicted"/>
<evidence type="ECO:0000256" key="4">
    <source>
        <dbReference type="SAM" id="MobiDB-lite"/>
    </source>
</evidence>
<keyword evidence="2" id="KW-0378">Hydrolase</keyword>
<dbReference type="InterPro" id="IPR014015">
    <property type="entry name" value="Helicase_SF3_DNA-vir"/>
</dbReference>
<dbReference type="GO" id="GO:0016787">
    <property type="term" value="F:hydrolase activity"/>
    <property type="evidence" value="ECO:0007669"/>
    <property type="project" value="UniProtKB-KW"/>
</dbReference>
<dbReference type="EMBL" id="NCXO01000078">
    <property type="protein sequence ID" value="OSC24503.1"/>
    <property type="molecule type" value="Genomic_DNA"/>
</dbReference>
<sequence length="854" mass="94301">MSDNPTVTPDPGTTDRDDTGDVQSLPGQPLLDDDRERLTQECGLTEEFFDEHPDLVRSVRSSDDLVVNGETPWSHLKSEPCGVIFVWTDLDGHPQFQYRPDTPAPGEGKYQFLKGAVPTYGVIRQGSEEGKLLLVEGHKKSMTAASLSAEVGDTDTWIVGLPSCTSWSEGEWSPSLDLVSLADDRDMIICMDADAAHNRAVYDGAAYLAEALSNSKTTRFMRVPGGGKSGLDDVFAALPPERRAASWVRLLDRTQENKKPADRRPEQKKGKGGNGLTPEQIEEGRRKAAERAAAAFAAEEASDLSALDRMRRIESDPIDPSPWCDPESGSVLPSDVSVAIVGGVRPVHVDAAGEIRVYSSGYFQRGDAVLQAEVRRYLGNKMSSTVLATVKEHIRALCQEYDLILPATPSSSLLPVENGMLDAVTGRLFPHDPKYKSLYKLHIKWNPKATCPTYERWLESSIGPHQIEVFEESMCQIVCPTSVPDHVPFLFGKSRSGKSTATKLVRWLLDGRQCNPGSSIVAAVTLQQLSDHKHASAELYGKAACIAGDMSAKHINDLAPFKQVTGDDPIQSDKKFGQMFAFVNRAQFYITANQLPTVRVDDAEPYLNRIRPIAFPKSFAGREDKTLDDKLYKELEGIFARWVRAYQSHVTRDRRWLQIHPAVYGHFAADTDRVGGFVHNCCTTVSDTKTVLPLPPRQVVTVEGDSRGKWPINACATLTELHSAFLKRVEFERGSEMQLSTFRKALENVPGVLLDQRNRTRDRVSNLVIKPQVDWTSQQDVGSLASILFDEPEDDEQDETPEPLVSVPAPATSTSDGEEAPRRFSTPAPPRPTVKASGRYTPRKGLPKRQGGTR</sequence>
<dbReference type="Pfam" id="PF08706">
    <property type="entry name" value="D5_N"/>
    <property type="match status" value="1"/>
</dbReference>
<dbReference type="Pfam" id="PF19263">
    <property type="entry name" value="DUF5906"/>
    <property type="match status" value="1"/>
</dbReference>
<feature type="compositionally biased region" description="Acidic residues" evidence="4">
    <location>
        <begin position="792"/>
        <end position="801"/>
    </location>
</feature>
<dbReference type="Gene3D" id="3.40.50.300">
    <property type="entry name" value="P-loop containing nucleotide triphosphate hydrolases"/>
    <property type="match status" value="1"/>
</dbReference>
<feature type="compositionally biased region" description="Low complexity" evidence="4">
    <location>
        <begin position="1"/>
        <end position="12"/>
    </location>
</feature>
<evidence type="ECO:0000313" key="6">
    <source>
        <dbReference type="Proteomes" id="UP000193577"/>
    </source>
</evidence>
<dbReference type="OrthoDB" id="9763644at2"/>
<dbReference type="PANTHER" id="PTHR35372:SF2">
    <property type="entry name" value="SF3 HELICASE DOMAIN-CONTAINING PROTEIN"/>
    <property type="match status" value="1"/>
</dbReference>
<feature type="region of interest" description="Disordered" evidence="4">
    <location>
        <begin position="1"/>
        <end position="35"/>
    </location>
</feature>
<dbReference type="Proteomes" id="UP000193577">
    <property type="component" value="Unassembled WGS sequence"/>
</dbReference>
<dbReference type="PROSITE" id="PS51206">
    <property type="entry name" value="SF3_HELICASE_1"/>
    <property type="match status" value="1"/>
</dbReference>
<reference evidence="5 6" key="1">
    <citation type="submission" date="2017-04" db="EMBL/GenBank/DDBJ databases">
        <title>The new phylogeny of genus Mycobacterium.</title>
        <authorList>
            <person name="Tortoli E."/>
            <person name="Trovato A."/>
            <person name="Cirillo D.M."/>
        </authorList>
    </citation>
    <scope>NUCLEOTIDE SEQUENCE [LARGE SCALE GENOMIC DNA]</scope>
    <source>
        <strain evidence="5 6">KCTC 19819</strain>
    </source>
</reference>
<dbReference type="PANTHER" id="PTHR35372">
    <property type="entry name" value="ATP BINDING PROTEIN-RELATED"/>
    <property type="match status" value="1"/>
</dbReference>
<evidence type="ECO:0000256" key="2">
    <source>
        <dbReference type="ARBA" id="ARBA00022801"/>
    </source>
</evidence>
<dbReference type="InterPro" id="IPR006500">
    <property type="entry name" value="Helicase_put_C_phage/plasmid"/>
</dbReference>